<dbReference type="STRING" id="86416.Clopa_1681"/>
<organism evidence="1 2">
    <name type="scientific">Clostridium pasteurianum BC1</name>
    <dbReference type="NCBI Taxonomy" id="86416"/>
    <lineage>
        <taxon>Bacteria</taxon>
        <taxon>Bacillati</taxon>
        <taxon>Bacillota</taxon>
        <taxon>Clostridia</taxon>
        <taxon>Eubacteriales</taxon>
        <taxon>Clostridiaceae</taxon>
        <taxon>Clostridium</taxon>
    </lineage>
</organism>
<dbReference type="EMBL" id="CP003261">
    <property type="protein sequence ID" value="AGK96605.1"/>
    <property type="molecule type" value="Genomic_DNA"/>
</dbReference>
<accession>R4KAE3</accession>
<evidence type="ECO:0000313" key="2">
    <source>
        <dbReference type="Proteomes" id="UP000013523"/>
    </source>
</evidence>
<dbReference type="RefSeq" id="WP_015614924.1">
    <property type="nucleotide sequence ID" value="NC_021182.1"/>
</dbReference>
<dbReference type="KEGG" id="cpas:Clopa_1681"/>
<keyword evidence="2" id="KW-1185">Reference proteome</keyword>
<dbReference type="Proteomes" id="UP000013523">
    <property type="component" value="Chromosome"/>
</dbReference>
<dbReference type="HOGENOM" id="CLU_3006159_0_0_9"/>
<sequence>MPIRIILGNDLKRIDRQIKALEYVIPKDTGKDRSIHRSALRILKEHRKVLINMNGGLN</sequence>
<dbReference type="PATRIC" id="fig|86416.3.peg.1657"/>
<evidence type="ECO:0000313" key="1">
    <source>
        <dbReference type="EMBL" id="AGK96605.1"/>
    </source>
</evidence>
<dbReference type="AlphaFoldDB" id="R4KAE3"/>
<protein>
    <submittedName>
        <fullName evidence="1">Uncharacterized protein</fullName>
    </submittedName>
</protein>
<name>R4KAE3_CLOPA</name>
<gene>
    <name evidence="1" type="ORF">Clopa_1681</name>
</gene>
<reference evidence="1 2" key="1">
    <citation type="submission" date="2012-01" db="EMBL/GenBank/DDBJ databases">
        <title>Complete sequence of chromosome of Clostridium pasteurianum BC1.</title>
        <authorList>
            <consortium name="US DOE Joint Genome Institute"/>
            <person name="Lucas S."/>
            <person name="Han J."/>
            <person name="Lapidus A."/>
            <person name="Cheng J.-F."/>
            <person name="Goodwin L."/>
            <person name="Pitluck S."/>
            <person name="Peters L."/>
            <person name="Mikhailova N."/>
            <person name="Teshima H."/>
            <person name="Detter J.C."/>
            <person name="Han C."/>
            <person name="Tapia R."/>
            <person name="Land M."/>
            <person name="Hauser L."/>
            <person name="Kyrpides N."/>
            <person name="Ivanova N."/>
            <person name="Pagani I."/>
            <person name="Dunn J."/>
            <person name="Taghavi S."/>
            <person name="Francis A."/>
            <person name="van der Lelie D."/>
            <person name="Woyke T."/>
        </authorList>
    </citation>
    <scope>NUCLEOTIDE SEQUENCE [LARGE SCALE GENOMIC DNA]</scope>
    <source>
        <strain evidence="1 2">BC1</strain>
    </source>
</reference>
<proteinExistence type="predicted"/>